<name>A0A395LLU5_9SPHN</name>
<dbReference type="EMBL" id="QRBB01000001">
    <property type="protein sequence ID" value="RDS77932.1"/>
    <property type="molecule type" value="Genomic_DNA"/>
</dbReference>
<dbReference type="OrthoDB" id="7508926at2"/>
<sequence>MIEYRFLTPRRRGKWYSTLGQAQAAANRIGAGFLDPGGTFVPYRGTVLEMREKTRPGIETEAPASGASA</sequence>
<evidence type="ECO:0000313" key="1">
    <source>
        <dbReference type="EMBL" id="RDS77932.1"/>
    </source>
</evidence>
<evidence type="ECO:0008006" key="3">
    <source>
        <dbReference type="Google" id="ProtNLM"/>
    </source>
</evidence>
<gene>
    <name evidence="1" type="ORF">DL238_10200</name>
</gene>
<proteinExistence type="predicted"/>
<accession>A0A395LLU5</accession>
<evidence type="ECO:0000313" key="2">
    <source>
        <dbReference type="Proteomes" id="UP000254101"/>
    </source>
</evidence>
<comment type="caution">
    <text evidence="1">The sequence shown here is derived from an EMBL/GenBank/DDBJ whole genome shotgun (WGS) entry which is preliminary data.</text>
</comment>
<dbReference type="AlphaFoldDB" id="A0A395LLU5"/>
<organism evidence="1 2">
    <name type="scientific">Alteriqipengyuania lutimaris</name>
    <dbReference type="NCBI Taxonomy" id="1538146"/>
    <lineage>
        <taxon>Bacteria</taxon>
        <taxon>Pseudomonadati</taxon>
        <taxon>Pseudomonadota</taxon>
        <taxon>Alphaproteobacteria</taxon>
        <taxon>Sphingomonadales</taxon>
        <taxon>Erythrobacteraceae</taxon>
        <taxon>Alteriqipengyuania</taxon>
    </lineage>
</organism>
<dbReference type="RefSeq" id="WP_115492161.1">
    <property type="nucleotide sequence ID" value="NZ_JACHWW010000001.1"/>
</dbReference>
<protein>
    <recommendedName>
        <fullName evidence="3">DUF2188 domain-containing protein</fullName>
    </recommendedName>
</protein>
<dbReference type="Proteomes" id="UP000254101">
    <property type="component" value="Unassembled WGS sequence"/>
</dbReference>
<keyword evidence="2" id="KW-1185">Reference proteome</keyword>
<reference evidence="1 2" key="1">
    <citation type="submission" date="2018-07" db="EMBL/GenBank/DDBJ databases">
        <title>Erythrobacter nanhaiensis sp. nov., a novel member of the genus Erythrobacter isolated from the South China Sea.</title>
        <authorList>
            <person name="Chen X."/>
            <person name="Liu J."/>
        </authorList>
    </citation>
    <scope>NUCLEOTIDE SEQUENCE [LARGE SCALE GENOMIC DNA]</scope>
    <source>
        <strain evidence="1 2">S-5</strain>
    </source>
</reference>